<keyword evidence="4" id="KW-1185">Reference proteome</keyword>
<evidence type="ECO:0008006" key="5">
    <source>
        <dbReference type="Google" id="ProtNLM"/>
    </source>
</evidence>
<dbReference type="OrthoDB" id="9790659at2"/>
<dbReference type="Pfam" id="PF04087">
    <property type="entry name" value="DUF389"/>
    <property type="match status" value="1"/>
</dbReference>
<dbReference type="AlphaFoldDB" id="A0A517RJS9"/>
<feature type="transmembrane region" description="Helical" evidence="2">
    <location>
        <begin position="241"/>
        <end position="262"/>
    </location>
</feature>
<organism evidence="3 4">
    <name type="scientific">Gimesia alba</name>
    <dbReference type="NCBI Taxonomy" id="2527973"/>
    <lineage>
        <taxon>Bacteria</taxon>
        <taxon>Pseudomonadati</taxon>
        <taxon>Planctomycetota</taxon>
        <taxon>Planctomycetia</taxon>
        <taxon>Planctomycetales</taxon>
        <taxon>Planctomycetaceae</taxon>
        <taxon>Gimesia</taxon>
    </lineage>
</organism>
<proteinExistence type="predicted"/>
<gene>
    <name evidence="3" type="ORF">Pan241w_42430</name>
</gene>
<feature type="transmembrane region" description="Helical" evidence="2">
    <location>
        <begin position="268"/>
        <end position="294"/>
    </location>
</feature>
<dbReference type="Proteomes" id="UP000317171">
    <property type="component" value="Chromosome"/>
</dbReference>
<keyword evidence="2" id="KW-1133">Transmembrane helix</keyword>
<sequence>MILRVMQIFIPDSDHENLDDLLEGREILGRWRDTDSGQIVLHLLVPAEETEPIMDRFEQAYGDTKGFHVLLFPVEAVLPRLKPEPDEEEEEADKPKEKNNGKERISREELYSNVSEGLGVTRVFMGLVMLSVVVAGVGLLRDDVAVIIGAMVIAPLLGPNVAMSLAVTLGDFDLLRSALKTNIAGSGSAFLLSILGGFLFVVDPEIPSIASRTQVDLGDILLALAAGCAGTLAFTQGLSGAVIGVMVAVALVPPLVACGMLLGNGSFALAGGAFLLTVTNLICINLAGVATFLLQGVRPRSWWEVERARKATIQSMLIWIVLLLILGLVLWLNHD</sequence>
<feature type="compositionally biased region" description="Basic and acidic residues" evidence="1">
    <location>
        <begin position="93"/>
        <end position="106"/>
    </location>
</feature>
<feature type="region of interest" description="Disordered" evidence="1">
    <location>
        <begin position="82"/>
        <end position="106"/>
    </location>
</feature>
<feature type="transmembrane region" description="Helical" evidence="2">
    <location>
        <begin position="146"/>
        <end position="169"/>
    </location>
</feature>
<dbReference type="KEGG" id="gaz:Pan241w_42430"/>
<keyword evidence="2" id="KW-0812">Transmembrane</keyword>
<accession>A0A517RJS9</accession>
<feature type="transmembrane region" description="Helical" evidence="2">
    <location>
        <begin position="123"/>
        <end position="140"/>
    </location>
</feature>
<name>A0A517RJS9_9PLAN</name>
<dbReference type="NCBIfam" id="TIGR00341">
    <property type="entry name" value="TIGR00341 family protein"/>
    <property type="match status" value="1"/>
</dbReference>
<dbReference type="PANTHER" id="PTHR20992">
    <property type="entry name" value="AT15442P-RELATED"/>
    <property type="match status" value="1"/>
</dbReference>
<keyword evidence="2" id="KW-0472">Membrane</keyword>
<dbReference type="RefSeq" id="WP_145219343.1">
    <property type="nucleotide sequence ID" value="NZ_CP036269.1"/>
</dbReference>
<feature type="transmembrane region" description="Helical" evidence="2">
    <location>
        <begin position="214"/>
        <end position="234"/>
    </location>
</feature>
<protein>
    <recommendedName>
        <fullName evidence="5">TIGR00341 family protein</fullName>
    </recommendedName>
</protein>
<feature type="transmembrane region" description="Helical" evidence="2">
    <location>
        <begin position="315"/>
        <end position="332"/>
    </location>
</feature>
<dbReference type="InterPro" id="IPR005240">
    <property type="entry name" value="DUF389"/>
</dbReference>
<evidence type="ECO:0000313" key="4">
    <source>
        <dbReference type="Proteomes" id="UP000317171"/>
    </source>
</evidence>
<evidence type="ECO:0000313" key="3">
    <source>
        <dbReference type="EMBL" id="QDT44137.1"/>
    </source>
</evidence>
<feature type="transmembrane region" description="Helical" evidence="2">
    <location>
        <begin position="181"/>
        <end position="202"/>
    </location>
</feature>
<dbReference type="EMBL" id="CP036269">
    <property type="protein sequence ID" value="QDT44137.1"/>
    <property type="molecule type" value="Genomic_DNA"/>
</dbReference>
<evidence type="ECO:0000256" key="2">
    <source>
        <dbReference type="SAM" id="Phobius"/>
    </source>
</evidence>
<reference evidence="3 4" key="1">
    <citation type="submission" date="2019-02" db="EMBL/GenBank/DDBJ databases">
        <title>Deep-cultivation of Planctomycetes and their phenomic and genomic characterization uncovers novel biology.</title>
        <authorList>
            <person name="Wiegand S."/>
            <person name="Jogler M."/>
            <person name="Boedeker C."/>
            <person name="Pinto D."/>
            <person name="Vollmers J."/>
            <person name="Rivas-Marin E."/>
            <person name="Kohn T."/>
            <person name="Peeters S.H."/>
            <person name="Heuer A."/>
            <person name="Rast P."/>
            <person name="Oberbeckmann S."/>
            <person name="Bunk B."/>
            <person name="Jeske O."/>
            <person name="Meyerdierks A."/>
            <person name="Storesund J.E."/>
            <person name="Kallscheuer N."/>
            <person name="Luecker S."/>
            <person name="Lage O.M."/>
            <person name="Pohl T."/>
            <person name="Merkel B.J."/>
            <person name="Hornburger P."/>
            <person name="Mueller R.-W."/>
            <person name="Bruemmer F."/>
            <person name="Labrenz M."/>
            <person name="Spormann A.M."/>
            <person name="Op den Camp H."/>
            <person name="Overmann J."/>
            <person name="Amann R."/>
            <person name="Jetten M.S.M."/>
            <person name="Mascher T."/>
            <person name="Medema M.H."/>
            <person name="Devos D.P."/>
            <person name="Kaster A.-K."/>
            <person name="Ovreas L."/>
            <person name="Rohde M."/>
            <person name="Galperin M.Y."/>
            <person name="Jogler C."/>
        </authorList>
    </citation>
    <scope>NUCLEOTIDE SEQUENCE [LARGE SCALE GENOMIC DNA]</scope>
    <source>
        <strain evidence="3 4">Pan241w</strain>
    </source>
</reference>
<dbReference type="PANTHER" id="PTHR20992:SF9">
    <property type="entry name" value="AT15442P-RELATED"/>
    <property type="match status" value="1"/>
</dbReference>
<evidence type="ECO:0000256" key="1">
    <source>
        <dbReference type="SAM" id="MobiDB-lite"/>
    </source>
</evidence>